<reference evidence="1 2" key="1">
    <citation type="submission" date="2021-05" db="EMBL/GenBank/DDBJ databases">
        <authorList>
            <person name="Bhalla S."/>
            <person name="Clase K."/>
            <person name="Cornely K."/>
            <person name="Forsyth M.H."/>
            <person name="Gosselin S."/>
            <person name="Jensen A."/>
            <person name="Nieto F."/>
            <person name="Tarbox B."/>
            <person name="Butela K.A."/>
            <person name="Garlena R.A."/>
            <person name="Russell D.A."/>
            <person name="Jacobs-Sera D."/>
            <person name="Hatfull G.F."/>
        </authorList>
    </citation>
    <scope>NUCLEOTIDE SEQUENCE [LARGE SCALE GENOMIC DNA]</scope>
</reference>
<dbReference type="Proteomes" id="UP000827554">
    <property type="component" value="Segment"/>
</dbReference>
<gene>
    <name evidence="1" type="primary">67</name>
    <name evidence="1" type="ORF">SEA_CAFASSO_67</name>
</gene>
<dbReference type="EMBL" id="MZ322021">
    <property type="protein sequence ID" value="QXN74282.1"/>
    <property type="molecule type" value="Genomic_DNA"/>
</dbReference>
<evidence type="ECO:0000313" key="1">
    <source>
        <dbReference type="EMBL" id="QXN74282.1"/>
    </source>
</evidence>
<protein>
    <submittedName>
        <fullName evidence="1">DNA binding protein</fullName>
    </submittedName>
</protein>
<keyword evidence="2" id="KW-1185">Reference proteome</keyword>
<organism evidence="1 2">
    <name type="scientific">Gordonia phage Cafasso</name>
    <dbReference type="NCBI Taxonomy" id="2851095"/>
    <lineage>
        <taxon>Viruses</taxon>
        <taxon>Duplodnaviria</taxon>
        <taxon>Heunggongvirae</taxon>
        <taxon>Uroviricota</taxon>
        <taxon>Caudoviricetes</taxon>
        <taxon>Kruegerviridae</taxon>
        <taxon>Cafassovirus</taxon>
        <taxon>Cafassovirus cafasso</taxon>
    </lineage>
</organism>
<name>A0AAE7SEZ2_9CAUD</name>
<proteinExistence type="predicted"/>
<evidence type="ECO:0000313" key="2">
    <source>
        <dbReference type="Proteomes" id="UP000827554"/>
    </source>
</evidence>
<sequence>MSEQPAYPQNQRLAAAREDILTIHEFLDWCETQDIVLATVDDRDRLVKISEDSVTLVERSFDIDSAAVEAERRAMLESLRRPA</sequence>
<accession>A0AAE7SEZ2</accession>